<evidence type="ECO:0000256" key="6">
    <source>
        <dbReference type="RuleBase" id="RU366011"/>
    </source>
</evidence>
<keyword evidence="2 6" id="KW-0049">Antioxidant</keyword>
<evidence type="ECO:0000313" key="9">
    <source>
        <dbReference type="Proteomes" id="UP000294200"/>
    </source>
</evidence>
<name>A0A4R0XGC5_9BURK</name>
<organism evidence="8 9">
    <name type="scientific">Paraburkholderia steynii</name>
    <dbReference type="NCBI Taxonomy" id="1245441"/>
    <lineage>
        <taxon>Bacteria</taxon>
        <taxon>Pseudomonadati</taxon>
        <taxon>Pseudomonadota</taxon>
        <taxon>Betaproteobacteria</taxon>
        <taxon>Burkholderiales</taxon>
        <taxon>Burkholderiaceae</taxon>
        <taxon>Paraburkholderia</taxon>
    </lineage>
</organism>
<dbReference type="PANTHER" id="PTHR10430:SF16">
    <property type="entry name" value="PEROXIREDOXIN-5, MITOCHONDRIAL"/>
    <property type="match status" value="1"/>
</dbReference>
<dbReference type="GO" id="GO:0008379">
    <property type="term" value="F:thioredoxin peroxidase activity"/>
    <property type="evidence" value="ECO:0007669"/>
    <property type="project" value="InterPro"/>
</dbReference>
<dbReference type="GO" id="GO:0034599">
    <property type="term" value="P:cellular response to oxidative stress"/>
    <property type="evidence" value="ECO:0007669"/>
    <property type="project" value="InterPro"/>
</dbReference>
<evidence type="ECO:0000256" key="1">
    <source>
        <dbReference type="ARBA" id="ARBA00022559"/>
    </source>
</evidence>
<evidence type="ECO:0000256" key="5">
    <source>
        <dbReference type="PIRSR" id="PIRSR637944-1"/>
    </source>
</evidence>
<evidence type="ECO:0000256" key="3">
    <source>
        <dbReference type="ARBA" id="ARBA00023002"/>
    </source>
</evidence>
<comment type="catalytic activity">
    <reaction evidence="6">
        <text>a hydroperoxide + 2 glutathione = an alcohol + glutathione disulfide + H2O</text>
        <dbReference type="Rhea" id="RHEA:62632"/>
        <dbReference type="ChEBI" id="CHEBI:15377"/>
        <dbReference type="ChEBI" id="CHEBI:30879"/>
        <dbReference type="ChEBI" id="CHEBI:35924"/>
        <dbReference type="ChEBI" id="CHEBI:57925"/>
        <dbReference type="ChEBI" id="CHEBI:58297"/>
        <dbReference type="EC" id="1.11.1.27"/>
    </reaction>
</comment>
<dbReference type="GO" id="GO:0005737">
    <property type="term" value="C:cytoplasm"/>
    <property type="evidence" value="ECO:0007669"/>
    <property type="project" value="TreeGrafter"/>
</dbReference>
<dbReference type="FunFam" id="3.40.30.10:FF:000020">
    <property type="entry name" value="Peroxiredoxin"/>
    <property type="match status" value="1"/>
</dbReference>
<reference evidence="8 9" key="1">
    <citation type="submission" date="2017-02" db="EMBL/GenBank/DDBJ databases">
        <title>Paraburkholderia sophoroidis sp. nov. and Paraburkholderia steynii sp. nov. rhizobial symbionts of the fynbos legume Hypocalyptus sophoroides.</title>
        <authorList>
            <person name="Steenkamp E.T."/>
            <person name="Beukes C.W."/>
            <person name="Van Zyl E."/>
            <person name="Avontuur J."/>
            <person name="Chan W.Y."/>
            <person name="Hassen A."/>
            <person name="Palmer M."/>
            <person name="Mthombeni L."/>
            <person name="Phalane F."/>
            <person name="Sereme K."/>
            <person name="Venter S.N."/>
        </authorList>
    </citation>
    <scope>NUCLEOTIDE SEQUENCE [LARGE SCALE GENOMIC DNA]</scope>
    <source>
        <strain evidence="8 9">HC1.1ba</strain>
    </source>
</reference>
<dbReference type="InterPro" id="IPR037944">
    <property type="entry name" value="PRX5-like"/>
</dbReference>
<keyword evidence="3 6" id="KW-0560">Oxidoreductase</keyword>
<dbReference type="AlphaFoldDB" id="A0A4R0XGC5"/>
<dbReference type="Gene3D" id="3.40.30.10">
    <property type="entry name" value="Glutaredoxin"/>
    <property type="match status" value="1"/>
</dbReference>
<dbReference type="InterPro" id="IPR013740">
    <property type="entry name" value="Redoxin"/>
</dbReference>
<gene>
    <name evidence="8" type="ORF">BZM27_13445</name>
</gene>
<dbReference type="Pfam" id="PF08534">
    <property type="entry name" value="Redoxin"/>
    <property type="match status" value="1"/>
</dbReference>
<comment type="similarity">
    <text evidence="6">Belongs to the peroxiredoxin family. Prx5 subfamily.</text>
</comment>
<dbReference type="SUPFAM" id="SSF52833">
    <property type="entry name" value="Thioredoxin-like"/>
    <property type="match status" value="1"/>
</dbReference>
<accession>A0A4R0XGC5</accession>
<dbReference type="Proteomes" id="UP000294200">
    <property type="component" value="Unassembled WGS sequence"/>
</dbReference>
<protein>
    <recommendedName>
        <fullName evidence="6">Glutathione-dependent peroxiredoxin</fullName>
        <ecNumber evidence="6">1.11.1.27</ecNumber>
    </recommendedName>
</protein>
<dbReference type="InterPro" id="IPR013766">
    <property type="entry name" value="Thioredoxin_domain"/>
</dbReference>
<feature type="active site" description="Cysteine sulfenic acid (-SOH) intermediate" evidence="5">
    <location>
        <position position="55"/>
    </location>
</feature>
<keyword evidence="1 6" id="KW-0575">Peroxidase</keyword>
<evidence type="ECO:0000313" key="8">
    <source>
        <dbReference type="EMBL" id="TCG08262.1"/>
    </source>
</evidence>
<dbReference type="InterPro" id="IPR036249">
    <property type="entry name" value="Thioredoxin-like_sf"/>
</dbReference>
<sequence>MIQVGEKLPQATVYELIEDEREGCTIGPNSFDVHELTAGKRVVIFGLPGAFTPTCSAKHVPGYVEQAEKLRTAGIDEIWCVSVNDAFVMGAWARDQHTSGKVRMMADGSAAFTRALGLEQDLSARGMGIRSQRYAMVVDDGVVKTLHVEAPGKFEVSDAASILATLSQA</sequence>
<proteinExistence type="inferred from homology"/>
<dbReference type="EC" id="1.11.1.27" evidence="6"/>
<evidence type="ECO:0000259" key="7">
    <source>
        <dbReference type="PROSITE" id="PS51352"/>
    </source>
</evidence>
<dbReference type="PANTHER" id="PTHR10430">
    <property type="entry name" value="PEROXIREDOXIN"/>
    <property type="match status" value="1"/>
</dbReference>
<keyword evidence="9" id="KW-1185">Reference proteome</keyword>
<evidence type="ECO:0000256" key="4">
    <source>
        <dbReference type="ARBA" id="ARBA00023284"/>
    </source>
</evidence>
<dbReference type="GO" id="GO:0045454">
    <property type="term" value="P:cell redox homeostasis"/>
    <property type="evidence" value="ECO:0007669"/>
    <property type="project" value="TreeGrafter"/>
</dbReference>
<comment type="function">
    <text evidence="6">Thiol-specific peroxidase that catalyzes the reduction of hydrogen peroxide and organic hydroperoxides to water and alcohols, respectively. Plays a role in cell protection against oxidative stress by detoxifying peroxides.</text>
</comment>
<comment type="caution">
    <text evidence="8">The sequence shown here is derived from an EMBL/GenBank/DDBJ whole genome shotgun (WGS) entry which is preliminary data.</text>
</comment>
<feature type="domain" description="Thioredoxin" evidence="7">
    <location>
        <begin position="2"/>
        <end position="169"/>
    </location>
</feature>
<dbReference type="EMBL" id="MWML01000039">
    <property type="protein sequence ID" value="TCG08262.1"/>
    <property type="molecule type" value="Genomic_DNA"/>
</dbReference>
<dbReference type="PROSITE" id="PS51352">
    <property type="entry name" value="THIOREDOXIN_2"/>
    <property type="match status" value="1"/>
</dbReference>
<keyword evidence="4 6" id="KW-0676">Redox-active center</keyword>
<dbReference type="GO" id="GO:0042744">
    <property type="term" value="P:hydrogen peroxide catabolic process"/>
    <property type="evidence" value="ECO:0007669"/>
    <property type="project" value="TreeGrafter"/>
</dbReference>
<dbReference type="CDD" id="cd03013">
    <property type="entry name" value="PRX5_like"/>
    <property type="match status" value="1"/>
</dbReference>
<evidence type="ECO:0000256" key="2">
    <source>
        <dbReference type="ARBA" id="ARBA00022862"/>
    </source>
</evidence>